<organism evidence="1 2">
    <name type="scientific">Neocucurbitaria cava</name>
    <dbReference type="NCBI Taxonomy" id="798079"/>
    <lineage>
        <taxon>Eukaryota</taxon>
        <taxon>Fungi</taxon>
        <taxon>Dikarya</taxon>
        <taxon>Ascomycota</taxon>
        <taxon>Pezizomycotina</taxon>
        <taxon>Dothideomycetes</taxon>
        <taxon>Pleosporomycetidae</taxon>
        <taxon>Pleosporales</taxon>
        <taxon>Pleosporineae</taxon>
        <taxon>Cucurbitariaceae</taxon>
        <taxon>Neocucurbitaria</taxon>
    </lineage>
</organism>
<protein>
    <submittedName>
        <fullName evidence="1">Uncharacterized protein</fullName>
    </submittedName>
</protein>
<dbReference type="AlphaFoldDB" id="A0A9W8YG57"/>
<dbReference type="EMBL" id="JAPEUY010000002">
    <property type="protein sequence ID" value="KAJ4376137.1"/>
    <property type="molecule type" value="Genomic_DNA"/>
</dbReference>
<dbReference type="OrthoDB" id="3163292at2759"/>
<evidence type="ECO:0000313" key="2">
    <source>
        <dbReference type="Proteomes" id="UP001140560"/>
    </source>
</evidence>
<sequence length="260" mass="28825">MTMTQQTAFASVSQSFIDRTITLAGFTILRLVRSPLAQHLDLAAGEKAFFQAVQFLKNVALQQGDIGFRTALIMNDLWGSSRVFRRKDGRIESLGLRLRTRLSMSVSYDMFWYWREEFGHMQNPYNGEETIGASNDATQPSTPREYFHLSLLSTSLMGNLAYVSNQAQGLPNSSAQSQAPISKFDPSLVNPQLQPDPTVMSFDGWDGSEYSAPPMLDQFPDYDWAAGFDFSNSDFPTIPVGPMNTIVPGGNPVGMGYTFG</sequence>
<accession>A0A9W8YG57</accession>
<dbReference type="Proteomes" id="UP001140560">
    <property type="component" value="Unassembled WGS sequence"/>
</dbReference>
<proteinExistence type="predicted"/>
<evidence type="ECO:0000313" key="1">
    <source>
        <dbReference type="EMBL" id="KAJ4376137.1"/>
    </source>
</evidence>
<gene>
    <name evidence="1" type="ORF">N0V83_001418</name>
</gene>
<reference evidence="1" key="1">
    <citation type="submission" date="2022-10" db="EMBL/GenBank/DDBJ databases">
        <title>Tapping the CABI collections for fungal endophytes: first genome assemblies for Collariella, Neodidymelliopsis, Ascochyta clinopodiicola, Didymella pomorum, Didymosphaeria variabile, Neocosmospora piperis and Neocucurbitaria cava.</title>
        <authorList>
            <person name="Hill R."/>
        </authorList>
    </citation>
    <scope>NUCLEOTIDE SEQUENCE</scope>
    <source>
        <strain evidence="1">IMI 356814</strain>
    </source>
</reference>
<name>A0A9W8YG57_9PLEO</name>
<comment type="caution">
    <text evidence="1">The sequence shown here is derived from an EMBL/GenBank/DDBJ whole genome shotgun (WGS) entry which is preliminary data.</text>
</comment>
<keyword evidence="2" id="KW-1185">Reference proteome</keyword>